<keyword evidence="1" id="KW-0472">Membrane</keyword>
<protein>
    <submittedName>
        <fullName evidence="2">Uncharacterized membrane protein YhaH, DUF805 family</fullName>
    </submittedName>
</protein>
<evidence type="ECO:0000256" key="1">
    <source>
        <dbReference type="SAM" id="Phobius"/>
    </source>
</evidence>
<keyword evidence="3" id="KW-1185">Reference proteome</keyword>
<dbReference type="Pfam" id="PF05656">
    <property type="entry name" value="DUF805"/>
    <property type="match status" value="1"/>
</dbReference>
<accession>A0A1T4PT69</accession>
<feature type="transmembrane region" description="Helical" evidence="1">
    <location>
        <begin position="20"/>
        <end position="38"/>
    </location>
</feature>
<evidence type="ECO:0000313" key="2">
    <source>
        <dbReference type="EMBL" id="SJZ94629.1"/>
    </source>
</evidence>
<reference evidence="2 3" key="1">
    <citation type="submission" date="2017-02" db="EMBL/GenBank/DDBJ databases">
        <authorList>
            <person name="Peterson S.W."/>
        </authorList>
    </citation>
    <scope>NUCLEOTIDE SEQUENCE [LARGE SCALE GENOMIC DNA]</scope>
    <source>
        <strain evidence="2 3">USBA 369</strain>
    </source>
</reference>
<feature type="transmembrane region" description="Helical" evidence="1">
    <location>
        <begin position="44"/>
        <end position="63"/>
    </location>
</feature>
<dbReference type="EMBL" id="FUXL01000004">
    <property type="protein sequence ID" value="SJZ94629.1"/>
    <property type="molecule type" value="Genomic_DNA"/>
</dbReference>
<feature type="transmembrane region" description="Helical" evidence="1">
    <location>
        <begin position="75"/>
        <end position="93"/>
    </location>
</feature>
<proteinExistence type="predicted"/>
<dbReference type="AlphaFoldDB" id="A0A1T4PT69"/>
<organism evidence="2 3">
    <name type="scientific">Consotaella salsifontis</name>
    <dbReference type="NCBI Taxonomy" id="1365950"/>
    <lineage>
        <taxon>Bacteria</taxon>
        <taxon>Pseudomonadati</taxon>
        <taxon>Pseudomonadota</taxon>
        <taxon>Alphaproteobacteria</taxon>
        <taxon>Hyphomicrobiales</taxon>
        <taxon>Aurantimonadaceae</taxon>
        <taxon>Consotaella</taxon>
    </lineage>
</organism>
<dbReference type="RefSeq" id="WP_078707680.1">
    <property type="nucleotide sequence ID" value="NZ_FUXL01000004.1"/>
</dbReference>
<gene>
    <name evidence="2" type="ORF">SAMN05428963_104141</name>
</gene>
<sequence>MTARELLLSFEGRINRRRFWLAAISVLIAAFVVAVAVAPMPKRVGQVVALVAALGALYPLAAISAKRFHDRGKSGWWATIGFVPVVGAIWVIVENGFLAGTPGPNRYGPDPLRPRRHVARRG</sequence>
<dbReference type="InterPro" id="IPR008523">
    <property type="entry name" value="DUF805"/>
</dbReference>
<keyword evidence="1" id="KW-1133">Transmembrane helix</keyword>
<dbReference type="Proteomes" id="UP000190135">
    <property type="component" value="Unassembled WGS sequence"/>
</dbReference>
<dbReference type="OrthoDB" id="9812349at2"/>
<name>A0A1T4PT69_9HYPH</name>
<dbReference type="GO" id="GO:0005886">
    <property type="term" value="C:plasma membrane"/>
    <property type="evidence" value="ECO:0007669"/>
    <property type="project" value="TreeGrafter"/>
</dbReference>
<dbReference type="PANTHER" id="PTHR34980">
    <property type="entry name" value="INNER MEMBRANE PROTEIN-RELATED-RELATED"/>
    <property type="match status" value="1"/>
</dbReference>
<dbReference type="STRING" id="1365950.SAMN05428963_104141"/>
<evidence type="ECO:0000313" key="3">
    <source>
        <dbReference type="Proteomes" id="UP000190135"/>
    </source>
</evidence>
<keyword evidence="1" id="KW-0812">Transmembrane</keyword>